<accession>A0A4R5KAE2</accession>
<feature type="transmembrane region" description="Helical" evidence="1">
    <location>
        <begin position="232"/>
        <end position="250"/>
    </location>
</feature>
<keyword evidence="1" id="KW-1133">Transmembrane helix</keyword>
<gene>
    <name evidence="2" type="ORF">E1757_30745</name>
</gene>
<evidence type="ECO:0008006" key="4">
    <source>
        <dbReference type="Google" id="ProtNLM"/>
    </source>
</evidence>
<keyword evidence="1" id="KW-0472">Membrane</keyword>
<evidence type="ECO:0000256" key="1">
    <source>
        <dbReference type="SAM" id="Phobius"/>
    </source>
</evidence>
<organism evidence="2 3">
    <name type="scientific">Paenibacillus piri</name>
    <dbReference type="NCBI Taxonomy" id="2547395"/>
    <lineage>
        <taxon>Bacteria</taxon>
        <taxon>Bacillati</taxon>
        <taxon>Bacillota</taxon>
        <taxon>Bacilli</taxon>
        <taxon>Bacillales</taxon>
        <taxon>Paenibacillaceae</taxon>
        <taxon>Paenibacillus</taxon>
    </lineage>
</organism>
<keyword evidence="1" id="KW-0812">Transmembrane</keyword>
<feature type="transmembrane region" description="Helical" evidence="1">
    <location>
        <begin position="207"/>
        <end position="226"/>
    </location>
</feature>
<evidence type="ECO:0000313" key="2">
    <source>
        <dbReference type="EMBL" id="TDF92173.1"/>
    </source>
</evidence>
<comment type="caution">
    <text evidence="2">The sequence shown here is derived from an EMBL/GenBank/DDBJ whole genome shotgun (WGS) entry which is preliminary data.</text>
</comment>
<evidence type="ECO:0000313" key="3">
    <source>
        <dbReference type="Proteomes" id="UP000295636"/>
    </source>
</evidence>
<feature type="transmembrane region" description="Helical" evidence="1">
    <location>
        <begin position="162"/>
        <end position="186"/>
    </location>
</feature>
<name>A0A4R5KAE2_9BACL</name>
<dbReference type="EMBL" id="SMRT01000022">
    <property type="protein sequence ID" value="TDF92173.1"/>
    <property type="molecule type" value="Genomic_DNA"/>
</dbReference>
<proteinExistence type="predicted"/>
<feature type="transmembrane region" description="Helical" evidence="1">
    <location>
        <begin position="122"/>
        <end position="142"/>
    </location>
</feature>
<dbReference type="OrthoDB" id="2677607at2"/>
<dbReference type="RefSeq" id="WP_133235500.1">
    <property type="nucleotide sequence ID" value="NZ_SMRT01000022.1"/>
</dbReference>
<feature type="transmembrane region" description="Helical" evidence="1">
    <location>
        <begin position="78"/>
        <end position="102"/>
    </location>
</feature>
<dbReference type="AlphaFoldDB" id="A0A4R5KAE2"/>
<sequence>MWKMMKYGWTMAWHQPFAVCTLFVYNLVWGLALYNLIRSVVVPLLHRYPGHELSRASVQLFWIEAQFQLMKTDLIYSYLWWGVALLATRMLFSPLLNAGVYYSIEHTELNAGYRFVQGIRKLGLPFLGLYALQMLLSLAPLYELVPRLVASYGKHVTLTSLSWHVLPLIAGYLLYVFVLQTVFMYVQFGKLNGTSSSRSLLILLRNMLPIMLLAGSILLLTSVLSAAVMTSAMLWAGFAALLLVQAYRLVHMFCELWAITSQYALWNAKSE</sequence>
<reference evidence="2 3" key="1">
    <citation type="submission" date="2019-03" db="EMBL/GenBank/DDBJ databases">
        <title>This is whole genome sequence of Paenibacillus sp MS74 strain.</title>
        <authorList>
            <person name="Trinh H.N."/>
        </authorList>
    </citation>
    <scope>NUCLEOTIDE SEQUENCE [LARGE SCALE GENOMIC DNA]</scope>
    <source>
        <strain evidence="2 3">MS74</strain>
    </source>
</reference>
<keyword evidence="3" id="KW-1185">Reference proteome</keyword>
<protein>
    <recommendedName>
        <fullName evidence="4">DUF4013 domain-containing protein</fullName>
    </recommendedName>
</protein>
<dbReference type="Proteomes" id="UP000295636">
    <property type="component" value="Unassembled WGS sequence"/>
</dbReference>